<sequence>WEIANDFAKREFKNIKEENKCKQKYAAISLIDKLYERLIDKRGFYEFNLECITRSTKIPILKPFIHLLFKKSLSTMNLLPVLPYNIEHFSLFSLKKVSIAMLQTFWFNKRTRESSGIPKML</sequence>
<organism evidence="1 2">
    <name type="scientific">Onchocerca volvulus</name>
    <dbReference type="NCBI Taxonomy" id="6282"/>
    <lineage>
        <taxon>Eukaryota</taxon>
        <taxon>Metazoa</taxon>
        <taxon>Ecdysozoa</taxon>
        <taxon>Nematoda</taxon>
        <taxon>Chromadorea</taxon>
        <taxon>Rhabditida</taxon>
        <taxon>Spirurina</taxon>
        <taxon>Spiruromorpha</taxon>
        <taxon>Filarioidea</taxon>
        <taxon>Onchocercidae</taxon>
        <taxon>Onchocerca</taxon>
    </lineage>
</organism>
<proteinExistence type="predicted"/>
<protein>
    <submittedName>
        <fullName evidence="1">Uncharacterized protein</fullName>
    </submittedName>
</protein>
<dbReference type="EnsemblMetazoa" id="OVOC369.1">
    <property type="protein sequence ID" value="OVOC369.1"/>
    <property type="gene ID" value="WBGene00237178"/>
</dbReference>
<keyword evidence="2" id="KW-1185">Reference proteome</keyword>
<reference evidence="2" key="1">
    <citation type="submission" date="2013-10" db="EMBL/GenBank/DDBJ databases">
        <title>Genome sequencing of Onchocerca volvulus.</title>
        <authorList>
            <person name="Cotton J."/>
            <person name="Tsai J."/>
            <person name="Stanley E."/>
            <person name="Tracey A."/>
            <person name="Holroyd N."/>
            <person name="Lustigman S."/>
            <person name="Berriman M."/>
        </authorList>
    </citation>
    <scope>NUCLEOTIDE SEQUENCE</scope>
</reference>
<evidence type="ECO:0000313" key="2">
    <source>
        <dbReference type="Proteomes" id="UP000024404"/>
    </source>
</evidence>
<evidence type="ECO:0000313" key="1">
    <source>
        <dbReference type="EnsemblMetazoa" id="OVOC369.1"/>
    </source>
</evidence>
<accession>A0A8R1XZU7</accession>
<dbReference type="AlphaFoldDB" id="A0A8R1XZU7"/>
<dbReference type="Proteomes" id="UP000024404">
    <property type="component" value="Unassembled WGS sequence"/>
</dbReference>
<name>A0A8R1XZU7_ONCVO</name>
<reference evidence="1" key="2">
    <citation type="submission" date="2022-06" db="UniProtKB">
        <authorList>
            <consortium name="EnsemblMetazoa"/>
        </authorList>
    </citation>
    <scope>IDENTIFICATION</scope>
</reference>
<dbReference type="EMBL" id="CMVM020000020">
    <property type="status" value="NOT_ANNOTATED_CDS"/>
    <property type="molecule type" value="Genomic_DNA"/>
</dbReference>